<dbReference type="EMBL" id="CP013694">
    <property type="protein sequence ID" value="ALU29880.1"/>
    <property type="molecule type" value="Genomic_DNA"/>
</dbReference>
<proteinExistence type="predicted"/>
<evidence type="ECO:0000313" key="4">
    <source>
        <dbReference type="Proteomes" id="UP000060043"/>
    </source>
</evidence>
<sequence length="118" mass="13606">MPRAQFFTTKGKKLHTLYLINYVMTLFITGYLVITFKSLLPLVIVVELVPWIFIFRYSGDYVIVSEKGLKYNDAKIPLLEIEGVKVMSGKDGTGDIKIVWKEGCILFHCHKNLFIVIY</sequence>
<feature type="transmembrane region" description="Helical" evidence="1">
    <location>
        <begin position="40"/>
        <end position="57"/>
    </location>
</feature>
<reference evidence="4 5" key="1">
    <citation type="submission" date="2015-12" db="EMBL/GenBank/DDBJ databases">
        <title>A stable core within a dynamic pangenome in Sulfolobus acidocaldarius.</title>
        <authorList>
            <person name="Anderson R."/>
            <person name="Kouris A."/>
            <person name="Seward C."/>
            <person name="Campbell K."/>
            <person name="Whitaker R."/>
        </authorList>
    </citation>
    <scope>NUCLEOTIDE SEQUENCE [LARGE SCALE GENOMIC DNA]</scope>
    <source>
        <strain evidence="2 5">GG12-C01-09</strain>
        <strain evidence="3 4">NG05B_CO5_07</strain>
    </source>
</reference>
<dbReference type="AlphaFoldDB" id="A0A0U3GNJ3"/>
<feature type="transmembrane region" description="Helical" evidence="1">
    <location>
        <begin position="16"/>
        <end position="34"/>
    </location>
</feature>
<dbReference type="RefSeq" id="WP_015385759.1">
    <property type="nucleotide sequence ID" value="NZ_BHWZ01000006.1"/>
</dbReference>
<evidence type="ECO:0000313" key="2">
    <source>
        <dbReference type="EMBL" id="ALU29880.1"/>
    </source>
</evidence>
<keyword evidence="1" id="KW-1133">Transmembrane helix</keyword>
<protein>
    <submittedName>
        <fullName evidence="2">Uncharacterized protein</fullName>
    </submittedName>
</protein>
<evidence type="ECO:0000313" key="3">
    <source>
        <dbReference type="EMBL" id="ALU32620.1"/>
    </source>
</evidence>
<evidence type="ECO:0000313" key="5">
    <source>
        <dbReference type="Proteomes" id="UP000065473"/>
    </source>
</evidence>
<accession>A0A0U3GNJ3</accession>
<name>A0A0U3GNJ3_9CREN</name>
<gene>
    <name evidence="2" type="ORF">ATY89_07970</name>
    <name evidence="3" type="ORF">ATZ20_10990</name>
</gene>
<dbReference type="Proteomes" id="UP000060043">
    <property type="component" value="Chromosome"/>
</dbReference>
<dbReference type="GeneID" id="14552537"/>
<keyword evidence="1" id="KW-0472">Membrane</keyword>
<keyword evidence="1" id="KW-0812">Transmembrane</keyword>
<organism evidence="2 5">
    <name type="scientific">Sulfolobus acidocaldarius</name>
    <dbReference type="NCBI Taxonomy" id="2285"/>
    <lineage>
        <taxon>Archaea</taxon>
        <taxon>Thermoproteota</taxon>
        <taxon>Thermoprotei</taxon>
        <taxon>Sulfolobales</taxon>
        <taxon>Sulfolobaceae</taxon>
        <taxon>Sulfolobus</taxon>
    </lineage>
</organism>
<dbReference type="EMBL" id="CP013695">
    <property type="protein sequence ID" value="ALU32620.1"/>
    <property type="molecule type" value="Genomic_DNA"/>
</dbReference>
<evidence type="ECO:0000256" key="1">
    <source>
        <dbReference type="SAM" id="Phobius"/>
    </source>
</evidence>
<dbReference type="Proteomes" id="UP000065473">
    <property type="component" value="Chromosome"/>
</dbReference>